<accession>A0A396GD19</accession>
<dbReference type="Proteomes" id="UP000265566">
    <property type="component" value="Chromosome 8"/>
</dbReference>
<comment type="caution">
    <text evidence="1">The sequence shown here is derived from an EMBL/GenBank/DDBJ whole genome shotgun (WGS) entry which is preliminary data.</text>
</comment>
<dbReference type="Gramene" id="rna45374">
    <property type="protein sequence ID" value="RHN39359.1"/>
    <property type="gene ID" value="gene45374"/>
</dbReference>
<dbReference type="AlphaFoldDB" id="A0A396GD19"/>
<reference evidence="2" key="1">
    <citation type="journal article" date="2018" name="Nat. Plants">
        <title>Whole-genome landscape of Medicago truncatula symbiotic genes.</title>
        <authorList>
            <person name="Pecrix Y."/>
            <person name="Staton S.E."/>
            <person name="Sallet E."/>
            <person name="Lelandais-Briere C."/>
            <person name="Moreau S."/>
            <person name="Carrere S."/>
            <person name="Blein T."/>
            <person name="Jardinaud M.F."/>
            <person name="Latrasse D."/>
            <person name="Zouine M."/>
            <person name="Zahm M."/>
            <person name="Kreplak J."/>
            <person name="Mayjonade B."/>
            <person name="Satge C."/>
            <person name="Perez M."/>
            <person name="Cauet S."/>
            <person name="Marande W."/>
            <person name="Chantry-Darmon C."/>
            <person name="Lopez-Roques C."/>
            <person name="Bouchez O."/>
            <person name="Berard A."/>
            <person name="Debelle F."/>
            <person name="Munos S."/>
            <person name="Bendahmane A."/>
            <person name="Berges H."/>
            <person name="Niebel A."/>
            <person name="Buitink J."/>
            <person name="Frugier F."/>
            <person name="Benhamed M."/>
            <person name="Crespi M."/>
            <person name="Gouzy J."/>
            <person name="Gamas P."/>
        </authorList>
    </citation>
    <scope>NUCLEOTIDE SEQUENCE [LARGE SCALE GENOMIC DNA]</scope>
    <source>
        <strain evidence="2">cv. Jemalong A17</strain>
    </source>
</reference>
<organism evidence="1 2">
    <name type="scientific">Medicago truncatula</name>
    <name type="common">Barrel medic</name>
    <name type="synonym">Medicago tribuloides</name>
    <dbReference type="NCBI Taxonomy" id="3880"/>
    <lineage>
        <taxon>Eukaryota</taxon>
        <taxon>Viridiplantae</taxon>
        <taxon>Streptophyta</taxon>
        <taxon>Embryophyta</taxon>
        <taxon>Tracheophyta</taxon>
        <taxon>Spermatophyta</taxon>
        <taxon>Magnoliopsida</taxon>
        <taxon>eudicotyledons</taxon>
        <taxon>Gunneridae</taxon>
        <taxon>Pentapetalae</taxon>
        <taxon>rosids</taxon>
        <taxon>fabids</taxon>
        <taxon>Fabales</taxon>
        <taxon>Fabaceae</taxon>
        <taxon>Papilionoideae</taxon>
        <taxon>50 kb inversion clade</taxon>
        <taxon>NPAAA clade</taxon>
        <taxon>Hologalegina</taxon>
        <taxon>IRL clade</taxon>
        <taxon>Trifolieae</taxon>
        <taxon>Medicago</taxon>
    </lineage>
</organism>
<gene>
    <name evidence="1" type="ORF">MtrunA17_Chr8g0342961</name>
</gene>
<sequence length="50" mass="5724">MASSLVRTDFSMSHHCSFELLLVVNLKSNCHLQFYLQGIAHQKHALTRPL</sequence>
<evidence type="ECO:0000313" key="2">
    <source>
        <dbReference type="Proteomes" id="UP000265566"/>
    </source>
</evidence>
<protein>
    <submittedName>
        <fullName evidence="1">Uncharacterized protein</fullName>
    </submittedName>
</protein>
<proteinExistence type="predicted"/>
<name>A0A396GD19_MEDTR</name>
<dbReference type="EMBL" id="PSQE01000008">
    <property type="protein sequence ID" value="RHN39359.1"/>
    <property type="molecule type" value="Genomic_DNA"/>
</dbReference>
<evidence type="ECO:0000313" key="1">
    <source>
        <dbReference type="EMBL" id="RHN39359.1"/>
    </source>
</evidence>